<evidence type="ECO:0000256" key="2">
    <source>
        <dbReference type="ARBA" id="ARBA00023015"/>
    </source>
</evidence>
<feature type="DNA-binding region" description="H-T-H motif" evidence="5">
    <location>
        <begin position="25"/>
        <end position="44"/>
    </location>
</feature>
<dbReference type="Gene3D" id="1.10.357.10">
    <property type="entry name" value="Tetracycline Repressor, domain 2"/>
    <property type="match status" value="1"/>
</dbReference>
<reference evidence="7" key="1">
    <citation type="submission" date="2022-08" db="EMBL/GenBank/DDBJ databases">
        <authorList>
            <person name="Tistechok S."/>
            <person name="Samborskyy M."/>
            <person name="Roman I."/>
        </authorList>
    </citation>
    <scope>NUCLEOTIDE SEQUENCE</scope>
    <source>
        <strain evidence="7">DSM 103496</strain>
    </source>
</reference>
<dbReference type="InterPro" id="IPR036271">
    <property type="entry name" value="Tet_transcr_reg_TetR-rel_C_sf"/>
</dbReference>
<dbReference type="AlphaFoldDB" id="A0A9X2VMM3"/>
<keyword evidence="1" id="KW-0678">Repressor</keyword>
<keyword evidence="4" id="KW-0804">Transcription</keyword>
<dbReference type="InterPro" id="IPR003012">
    <property type="entry name" value="Tet_transcr_reg_TetR"/>
</dbReference>
<keyword evidence="3 5" id="KW-0238">DNA-binding</keyword>
<dbReference type="Pfam" id="PF00440">
    <property type="entry name" value="TetR_N"/>
    <property type="match status" value="1"/>
</dbReference>
<dbReference type="InterPro" id="IPR050109">
    <property type="entry name" value="HTH-type_TetR-like_transc_reg"/>
</dbReference>
<accession>A0A9X2VMM3</accession>
<evidence type="ECO:0000256" key="3">
    <source>
        <dbReference type="ARBA" id="ARBA00023125"/>
    </source>
</evidence>
<dbReference type="PANTHER" id="PTHR30055">
    <property type="entry name" value="HTH-TYPE TRANSCRIPTIONAL REGULATOR RUTR"/>
    <property type="match status" value="1"/>
</dbReference>
<comment type="caution">
    <text evidence="7">The sequence shown here is derived from an EMBL/GenBank/DDBJ whole genome shotgun (WGS) entry which is preliminary data.</text>
</comment>
<dbReference type="EMBL" id="JANYMP010000008">
    <property type="protein sequence ID" value="MCS7478822.1"/>
    <property type="molecule type" value="Genomic_DNA"/>
</dbReference>
<dbReference type="Proteomes" id="UP001141259">
    <property type="component" value="Unassembled WGS sequence"/>
</dbReference>
<keyword evidence="8" id="KW-1185">Reference proteome</keyword>
<name>A0A9X2VMM3_9PSEU</name>
<dbReference type="PROSITE" id="PS50977">
    <property type="entry name" value="HTH_TETR_2"/>
    <property type="match status" value="1"/>
</dbReference>
<evidence type="ECO:0000313" key="7">
    <source>
        <dbReference type="EMBL" id="MCS7478822.1"/>
    </source>
</evidence>
<dbReference type="Gene3D" id="1.10.10.60">
    <property type="entry name" value="Homeodomain-like"/>
    <property type="match status" value="1"/>
</dbReference>
<dbReference type="PRINTS" id="PR00400">
    <property type="entry name" value="TETREPRESSOR"/>
</dbReference>
<evidence type="ECO:0000256" key="5">
    <source>
        <dbReference type="PROSITE-ProRule" id="PRU00335"/>
    </source>
</evidence>
<dbReference type="SUPFAM" id="SSF48498">
    <property type="entry name" value="Tetracyclin repressor-like, C-terminal domain"/>
    <property type="match status" value="1"/>
</dbReference>
<feature type="domain" description="HTH tetR-type" evidence="6">
    <location>
        <begin position="2"/>
        <end position="62"/>
    </location>
</feature>
<dbReference type="GO" id="GO:0000976">
    <property type="term" value="F:transcription cis-regulatory region binding"/>
    <property type="evidence" value="ECO:0007669"/>
    <property type="project" value="TreeGrafter"/>
</dbReference>
<dbReference type="PROSITE" id="PS01081">
    <property type="entry name" value="HTH_TETR_1"/>
    <property type="match status" value="1"/>
</dbReference>
<organism evidence="7 8">
    <name type="scientific">Umezawaea endophytica</name>
    <dbReference type="NCBI Taxonomy" id="1654476"/>
    <lineage>
        <taxon>Bacteria</taxon>
        <taxon>Bacillati</taxon>
        <taxon>Actinomycetota</taxon>
        <taxon>Actinomycetes</taxon>
        <taxon>Pseudonocardiales</taxon>
        <taxon>Pseudonocardiaceae</taxon>
        <taxon>Umezawaea</taxon>
    </lineage>
</organism>
<dbReference type="GO" id="GO:0046677">
    <property type="term" value="P:response to antibiotic"/>
    <property type="evidence" value="ECO:0007669"/>
    <property type="project" value="InterPro"/>
</dbReference>
<dbReference type="Pfam" id="PF02909">
    <property type="entry name" value="TetR_C_1"/>
    <property type="match status" value="1"/>
</dbReference>
<dbReference type="GO" id="GO:0003700">
    <property type="term" value="F:DNA-binding transcription factor activity"/>
    <property type="evidence" value="ECO:0007669"/>
    <property type="project" value="TreeGrafter"/>
</dbReference>
<gene>
    <name evidence="7" type="ORF">NZH93_18340</name>
</gene>
<proteinExistence type="predicted"/>
<evidence type="ECO:0000256" key="1">
    <source>
        <dbReference type="ARBA" id="ARBA00022491"/>
    </source>
</evidence>
<dbReference type="SUPFAM" id="SSF46689">
    <property type="entry name" value="Homeodomain-like"/>
    <property type="match status" value="1"/>
</dbReference>
<dbReference type="InterPro" id="IPR009057">
    <property type="entry name" value="Homeodomain-like_sf"/>
</dbReference>
<evidence type="ECO:0000256" key="4">
    <source>
        <dbReference type="ARBA" id="ARBA00023163"/>
    </source>
</evidence>
<dbReference type="InterPro" id="IPR004111">
    <property type="entry name" value="Repressor_TetR_C"/>
</dbReference>
<dbReference type="RefSeq" id="WP_259624332.1">
    <property type="nucleotide sequence ID" value="NZ_JANYMP010000008.1"/>
</dbReference>
<evidence type="ECO:0000313" key="8">
    <source>
        <dbReference type="Proteomes" id="UP001141259"/>
    </source>
</evidence>
<dbReference type="InterPro" id="IPR023772">
    <property type="entry name" value="DNA-bd_HTH_TetR-type_CS"/>
</dbReference>
<evidence type="ECO:0000259" key="6">
    <source>
        <dbReference type="PROSITE" id="PS50977"/>
    </source>
</evidence>
<dbReference type="GO" id="GO:0045892">
    <property type="term" value="P:negative regulation of DNA-templated transcription"/>
    <property type="evidence" value="ECO:0007669"/>
    <property type="project" value="InterPro"/>
</dbReference>
<protein>
    <submittedName>
        <fullName evidence="7">TetR/AcrR family transcriptional regulator C-terminal domain-containing protein</fullName>
    </submittedName>
</protein>
<keyword evidence="2" id="KW-0805">Transcription regulation</keyword>
<sequence length="201" mass="22420">MRLDRTVVVRTALDQLNEVGLDGLTLRRIAAELDVQAPALYWHVKNKRELLDGMAATIFADALSGLETPRRGESWVEWTAEIARGLRSTMLRYRDGARVLSGTYLSHAALGRPMELALRTLCDAGFTVRDAARGITSVYSYVQGFTIEEQAERTDQSTPESDDRFPLTARARAELGSDPDERFEHGLHLLLSGLRLSRFAS</sequence>
<dbReference type="InterPro" id="IPR001647">
    <property type="entry name" value="HTH_TetR"/>
</dbReference>
<dbReference type="PANTHER" id="PTHR30055:SF151">
    <property type="entry name" value="TRANSCRIPTIONAL REGULATORY PROTEIN"/>
    <property type="match status" value="1"/>
</dbReference>